<evidence type="ECO:0000313" key="2">
    <source>
        <dbReference type="EMBL" id="OGN07709.1"/>
    </source>
</evidence>
<dbReference type="EMBL" id="MGJN01000002">
    <property type="protein sequence ID" value="OGN07709.1"/>
    <property type="molecule type" value="Genomic_DNA"/>
</dbReference>
<dbReference type="Proteomes" id="UP000176834">
    <property type="component" value="Unassembled WGS sequence"/>
</dbReference>
<sequence>MEFLSIEFMKRKSIKKTLLVVAKTRRGGKIIQEQNILKPNSGPVLPRGYFSLIVLAEKHGYAKDYIGWLSRTGKIKAVRYGKYGQWHASEISLKKYTASLASNNQKRYSAQSKALQSTRQKSFSPADLTVVADLAMSGPEFKTSSEKAVSSKLGDENFHQNPVELAEPPVSNTAESATQPDPVLYKSSFSAEKLQHNKLVTKRINAALTASLFLGGILIFSYLTPPDSVKKSIAEGFNILNDKIKYALNRLIDPSFDSISNLVLQKELTSSPSSSSFPSITKQVTNEIIKEITIVQDISLEKLQSLYDQLSLANSRIDFNNSKISYFESQLSSMQLPTSQYFFSPPLQLPPSNTQGIGPIKLNPTNLESETLTVSGPASAYSLTVRDNLTVDTNTFFVDSSNNRVGVGTTSPETTFDIVGTASASSFQGGGLTDCDGSNSKILWSDTGLFSCGSGGSISSNSIDFDEIVDTMLLDANLTINRGGFKIGIGQAPSTVFEVQGTASSSYLLTGNTLQVGGYASVAYSRFGTDTTTHVGTISGINDLLISGGLEVNGSAAFDGFVLFTNGATTSTDFSFYGELRPDGVLCSNGQILKKTGTDDWDCATDATGGGGGSGSIEVRENSLILTTFRDSAVASFSFNDGAFNLTASDSQDVVIKLDYINGPASRSIDQTITGYWEFKNGVSLSADIDIFNNQGTKFAIFSSTSLGRFGLGDTTPEAYFEIASSSGIVASISNIFFVDANNQRVGILDSTPDFNLDVAGTLGIDGALTIGDATSDTVTANADSWTFTNDTNFILSGGVNGLSFDTNTFSVDATNNRVGIGTTAPSTVFEVQGTASASYLLTGNTLQVGGYATTSYSRFGTGTTSINVFDSANDLLITGSFLAQSSGQFSNNLEVSGTASVSALTVAGANVYTVGGTDVALADGGTGASLTDPNADRFFMWDDSAGATVLAGLGGFLTFTGTPTLTVTSDSLGFDQFQDSPTLDANLTINRGGFFVGLGSAPSTVFEVQGTASASYLLTGNTLQVGGYATTSYSRFGTSTTGHTNYITGSNDILVSGDIEVVGTGSFGVAASASKYFGLAFGGIDCADDGETLNWSNGTFTCGDDDSGGSIASNSLGFGAIVNNPSLDANWNIKGDGYFIGLSRYGQAPSTLFEVQGTASASYLLTGNTLQVGGFSSAAYSRFGTDTTGYTNFITTTDDLLISGDLEVNATTQLDSFTRVSLSSTRAFVVTDVGGFRDDIFVVDTTASDSNSGIEITGGTLQANPLLLIENNSSTIGTIASIQASSLTSGNVLTIEVPASTSHKGSYLLVEDTDSLVYASLGYGGRFALRRDIRSHGATSNCTGLGTPSAGCIDLAEEFPASEVIEKGEIVSINTASSSVAIVKKSSGSYDDGLLGVVSTKPGIVLGKNIHTGSNAEDYKPDDGYVVVALTGRVPVKISLENGNIKKGDYLTSSSIPGKAMKATQSGRVIGLALEDASESSNQETVMVFINPHYAIMGLSLEASQSPLPSGSDAINISFIFSLIIDQFKSVFDVVFEKGLLKIAKIVTGELCIEDVCINKDQLKILLENNTPITIPTPSFIPELIPEPSITPESTPEPTPDLSEESSGGQATPEPTSTPSSTPISTPESTPSPTLEFIAEPTPELVPEPIEEIIP</sequence>
<evidence type="ECO:0008006" key="4">
    <source>
        <dbReference type="Google" id="ProtNLM"/>
    </source>
</evidence>
<organism evidence="2 3">
    <name type="scientific">Candidatus Yanofskybacteria bacterium RIFCSPHIGHO2_02_FULL_38_22b</name>
    <dbReference type="NCBI Taxonomy" id="1802673"/>
    <lineage>
        <taxon>Bacteria</taxon>
        <taxon>Candidatus Yanofskyibacteriota</taxon>
    </lineage>
</organism>
<proteinExistence type="predicted"/>
<accession>A0A1F8F605</accession>
<feature type="compositionally biased region" description="Low complexity" evidence="1">
    <location>
        <begin position="1613"/>
        <end position="1649"/>
    </location>
</feature>
<comment type="caution">
    <text evidence="2">The sequence shown here is derived from an EMBL/GenBank/DDBJ whole genome shotgun (WGS) entry which is preliminary data.</text>
</comment>
<feature type="region of interest" description="Disordered" evidence="1">
    <location>
        <begin position="1579"/>
        <end position="1656"/>
    </location>
</feature>
<gene>
    <name evidence="2" type="ORF">A3B86_00840</name>
</gene>
<reference evidence="2 3" key="1">
    <citation type="journal article" date="2016" name="Nat. Commun.">
        <title>Thousands of microbial genomes shed light on interconnected biogeochemical processes in an aquifer system.</title>
        <authorList>
            <person name="Anantharaman K."/>
            <person name="Brown C.T."/>
            <person name="Hug L.A."/>
            <person name="Sharon I."/>
            <person name="Castelle C.J."/>
            <person name="Probst A.J."/>
            <person name="Thomas B.C."/>
            <person name="Singh A."/>
            <person name="Wilkins M.J."/>
            <person name="Karaoz U."/>
            <person name="Brodie E.L."/>
            <person name="Williams K.H."/>
            <person name="Hubbard S.S."/>
            <person name="Banfield J.F."/>
        </authorList>
    </citation>
    <scope>NUCLEOTIDE SEQUENCE [LARGE SCALE GENOMIC DNA]</scope>
</reference>
<evidence type="ECO:0000256" key="1">
    <source>
        <dbReference type="SAM" id="MobiDB-lite"/>
    </source>
</evidence>
<feature type="compositionally biased region" description="Low complexity" evidence="1">
    <location>
        <begin position="1579"/>
        <end position="1597"/>
    </location>
</feature>
<evidence type="ECO:0000313" key="3">
    <source>
        <dbReference type="Proteomes" id="UP000176834"/>
    </source>
</evidence>
<protein>
    <recommendedName>
        <fullName evidence="4">Peptidase S74 domain-containing protein</fullName>
    </recommendedName>
</protein>
<dbReference type="Gene3D" id="2.40.300.10">
    <property type="entry name" value="Head decoration protein D"/>
    <property type="match status" value="1"/>
</dbReference>
<name>A0A1F8F605_9BACT</name>